<organism evidence="1 2">
    <name type="scientific">Natronosalvus hydrolyticus</name>
    <dbReference type="NCBI Taxonomy" id="2979988"/>
    <lineage>
        <taxon>Archaea</taxon>
        <taxon>Methanobacteriati</taxon>
        <taxon>Methanobacteriota</taxon>
        <taxon>Stenosarchaea group</taxon>
        <taxon>Halobacteria</taxon>
        <taxon>Halobacteriales</taxon>
        <taxon>Natrialbaceae</taxon>
        <taxon>Natronosalvus</taxon>
    </lineage>
</organism>
<dbReference type="RefSeq" id="WP_342809511.1">
    <property type="nucleotide sequence ID" value="NZ_JAOPJZ010000014.1"/>
</dbReference>
<accession>A0AAP3E7R9</accession>
<gene>
    <name evidence="1" type="ORF">OB919_14590</name>
</gene>
<dbReference type="SUPFAM" id="SSF56281">
    <property type="entry name" value="Metallo-hydrolase/oxidoreductase"/>
    <property type="match status" value="1"/>
</dbReference>
<keyword evidence="2" id="KW-1185">Reference proteome</keyword>
<proteinExistence type="predicted"/>
<comment type="caution">
    <text evidence="1">The sequence shown here is derived from an EMBL/GenBank/DDBJ whole genome shotgun (WGS) entry which is preliminary data.</text>
</comment>
<evidence type="ECO:0000313" key="2">
    <source>
        <dbReference type="Proteomes" id="UP001321047"/>
    </source>
</evidence>
<evidence type="ECO:0000313" key="1">
    <source>
        <dbReference type="EMBL" id="MCU4753190.1"/>
    </source>
</evidence>
<dbReference type="InterPro" id="IPR036866">
    <property type="entry name" value="RibonucZ/Hydroxyglut_hydro"/>
</dbReference>
<reference evidence="1 2" key="1">
    <citation type="submission" date="2022-09" db="EMBL/GenBank/DDBJ databases">
        <title>Enrichment on poylsaccharides allowed isolation of novel metabolic and taxonomic groups of Haloarchaea.</title>
        <authorList>
            <person name="Sorokin D.Y."/>
            <person name="Elcheninov A.G."/>
            <person name="Khizhniak T.V."/>
            <person name="Kolganova T.V."/>
            <person name="Kublanov I.V."/>
        </authorList>
    </citation>
    <scope>NUCLEOTIDE SEQUENCE [LARGE SCALE GENOMIC DNA]</scope>
    <source>
        <strain evidence="1 2">AArc-curdl1</strain>
    </source>
</reference>
<name>A0AAP3E7R9_9EURY</name>
<protein>
    <submittedName>
        <fullName evidence="1">Uncharacterized protein</fullName>
    </submittedName>
</protein>
<dbReference type="Proteomes" id="UP001321047">
    <property type="component" value="Unassembled WGS sequence"/>
</dbReference>
<dbReference type="EMBL" id="JAOPJZ010000014">
    <property type="protein sequence ID" value="MCU4753190.1"/>
    <property type="molecule type" value="Genomic_DNA"/>
</dbReference>
<sequence>MSLRIDERATDFREIDRFDGGFGWIAHPKEGMQRASHALAIDGDVWVFDPVDADGLDEALAELGTVTGVVVMLDRHKRDAAEIATRHDVPVYMPKWFDGVSEEIDAPVVRFTDSLADTGLEAHVMKDGRSWQEVALYEPDRRILLVPESVGTASYFRAGGEPLGVHPMRRIAPPREELSRFDPEHILVGHGPGIHEDASAVLATALDTARRRLPRAYAGAFWGMLPF</sequence>
<dbReference type="AlphaFoldDB" id="A0AAP3E7R9"/>
<dbReference type="Gene3D" id="3.60.15.10">
    <property type="entry name" value="Ribonuclease Z/Hydroxyacylglutathione hydrolase-like"/>
    <property type="match status" value="1"/>
</dbReference>